<dbReference type="OrthoDB" id="9797252at2"/>
<dbReference type="SUPFAM" id="SSF53335">
    <property type="entry name" value="S-adenosyl-L-methionine-dependent methyltransferases"/>
    <property type="match status" value="1"/>
</dbReference>
<dbReference type="AlphaFoldDB" id="A0A401UAM1"/>
<reference evidence="5 6" key="1">
    <citation type="submission" date="2018-11" db="EMBL/GenBank/DDBJ databases">
        <title>Chryseotalea sanarue gen. nov., sp., nov., a member of the family Cytophagaceae, isolated from a brackish lake in Hamamatsu Japan.</title>
        <authorList>
            <person name="Maejima Y."/>
            <person name="Iino T."/>
            <person name="Muraguchi Y."/>
            <person name="Fukuda K."/>
            <person name="Ohkuma M."/>
            <person name="Moriuchi R."/>
            <person name="Dohra H."/>
            <person name="Kimbara K."/>
            <person name="Shintani M."/>
        </authorList>
    </citation>
    <scope>NUCLEOTIDE SEQUENCE [LARGE SCALE GENOMIC DNA]</scope>
    <source>
        <strain evidence="5 6">Ys</strain>
    </source>
</reference>
<dbReference type="CDD" id="cd02440">
    <property type="entry name" value="AdoMet_MTases"/>
    <property type="match status" value="1"/>
</dbReference>
<feature type="domain" description="Methyltransferase type 11" evidence="4">
    <location>
        <begin position="40"/>
        <end position="127"/>
    </location>
</feature>
<accession>A0A401UAM1</accession>
<keyword evidence="6" id="KW-1185">Reference proteome</keyword>
<evidence type="ECO:0000256" key="1">
    <source>
        <dbReference type="ARBA" id="ARBA00008361"/>
    </source>
</evidence>
<dbReference type="Gene3D" id="3.40.50.150">
    <property type="entry name" value="Vaccinia Virus protein VP39"/>
    <property type="match status" value="1"/>
</dbReference>
<comment type="similarity">
    <text evidence="1">Belongs to the methyltransferase superfamily.</text>
</comment>
<comment type="caution">
    <text evidence="5">The sequence shown here is derived from an EMBL/GenBank/DDBJ whole genome shotgun (WGS) entry which is preliminary data.</text>
</comment>
<evidence type="ECO:0000313" key="6">
    <source>
        <dbReference type="Proteomes" id="UP000288227"/>
    </source>
</evidence>
<evidence type="ECO:0000259" key="4">
    <source>
        <dbReference type="Pfam" id="PF08241"/>
    </source>
</evidence>
<organism evidence="5 6">
    <name type="scientific">Chryseotalea sanaruensis</name>
    <dbReference type="NCBI Taxonomy" id="2482724"/>
    <lineage>
        <taxon>Bacteria</taxon>
        <taxon>Pseudomonadati</taxon>
        <taxon>Bacteroidota</taxon>
        <taxon>Cytophagia</taxon>
        <taxon>Cytophagales</taxon>
        <taxon>Chryseotaleaceae</taxon>
        <taxon>Chryseotalea</taxon>
    </lineage>
</organism>
<dbReference type="InterPro" id="IPR051052">
    <property type="entry name" value="Diverse_substrate_MTase"/>
</dbReference>
<keyword evidence="2 5" id="KW-0489">Methyltransferase</keyword>
<dbReference type="RefSeq" id="WP_127122599.1">
    <property type="nucleotide sequence ID" value="NZ_BHXQ01000004.1"/>
</dbReference>
<dbReference type="InterPro" id="IPR029063">
    <property type="entry name" value="SAM-dependent_MTases_sf"/>
</dbReference>
<protein>
    <submittedName>
        <fullName evidence="5">Class I SAM-dependent methyltransferase</fullName>
    </submittedName>
</protein>
<sequence>MAKDYFSQQASTYANFRPQYPADLYAYLFKRVKHFDKAWDCATGNGQVAHELAKHFINVEATDISQQQLDNAVKANNIHYTLCPAEQTNFPDQSFDLITVGQALHWFDQAAFFKEVKRVGKPDAYLAVWGYAIISVDKEIDKLFYSYYEGTVGRYWDQARRHIENEYASFHFPFAAIDQQHFTLQLSWTMEHYIGYLRSWSATQKFINENGFDPLIDFGIELSQFWKHGELKTVQFPIFLKLCPLK</sequence>
<dbReference type="GO" id="GO:0032259">
    <property type="term" value="P:methylation"/>
    <property type="evidence" value="ECO:0007669"/>
    <property type="project" value="UniProtKB-KW"/>
</dbReference>
<evidence type="ECO:0000256" key="2">
    <source>
        <dbReference type="ARBA" id="ARBA00022603"/>
    </source>
</evidence>
<keyword evidence="3 5" id="KW-0808">Transferase</keyword>
<gene>
    <name evidence="5" type="ORF">SanaruYs_21700</name>
</gene>
<dbReference type="Proteomes" id="UP000288227">
    <property type="component" value="Unassembled WGS sequence"/>
</dbReference>
<dbReference type="Pfam" id="PF08241">
    <property type="entry name" value="Methyltransf_11"/>
    <property type="match status" value="1"/>
</dbReference>
<dbReference type="InterPro" id="IPR013216">
    <property type="entry name" value="Methyltransf_11"/>
</dbReference>
<name>A0A401UAM1_9BACT</name>
<dbReference type="PANTHER" id="PTHR44942">
    <property type="entry name" value="METHYLTRANSF_11 DOMAIN-CONTAINING PROTEIN"/>
    <property type="match status" value="1"/>
</dbReference>
<evidence type="ECO:0000313" key="5">
    <source>
        <dbReference type="EMBL" id="GCC51939.1"/>
    </source>
</evidence>
<evidence type="ECO:0000256" key="3">
    <source>
        <dbReference type="ARBA" id="ARBA00022679"/>
    </source>
</evidence>
<dbReference type="GO" id="GO:0008757">
    <property type="term" value="F:S-adenosylmethionine-dependent methyltransferase activity"/>
    <property type="evidence" value="ECO:0007669"/>
    <property type="project" value="InterPro"/>
</dbReference>
<proteinExistence type="inferred from homology"/>
<dbReference type="EMBL" id="BHXQ01000004">
    <property type="protein sequence ID" value="GCC51939.1"/>
    <property type="molecule type" value="Genomic_DNA"/>
</dbReference>
<dbReference type="PANTHER" id="PTHR44942:SF4">
    <property type="entry name" value="METHYLTRANSFERASE TYPE 11 DOMAIN-CONTAINING PROTEIN"/>
    <property type="match status" value="1"/>
</dbReference>